<dbReference type="AlphaFoldDB" id="A0A2A3EPJ4"/>
<dbReference type="Pfam" id="PF00155">
    <property type="entry name" value="Aminotran_1_2"/>
    <property type="match status" value="1"/>
</dbReference>
<sequence length="676" mass="76757">MPCPFLTHLSANYIRNYGTSVIMNYRQLCPVMSQFFSTQTDIADTQQIENTINGQCPFLAKEQNAIKIASNIIEEDIINISSIESKEKASFPYEEFFHEQIMKKKKDHSYRVFKKVNRLAENFPTAIEYSWGEKPITVWCSNDYLGMSRHPTVIHSVREALDKFGTGAGGTRNISGNSMGHEILEKRLASLHQKEAGLLFTSCFVANDSTLYTLAKLLPHCHIFSDAGNHASMIQGIRNSGVPKHIFRHNDVQHLEELLSKVDKNIPKIVAFETVHSMTGDICPLEDLCDIAHKYNALTFVDEVHAVGLYGYSGAGIGERDWVLHKMDIISGTLGKAFGNVGGYIVGSAKLIDIIRSYAAGFIFTTSLPPTVLYGALTAIEILASDEGRLLRANHQKNVAYMKSILSTANLPLEQSPSHIIPIKIGDPLLCSQLADLLIKDKGHYVQAINYPTVPKGEEKLRLAPTPKHTQTMMDQFVKDILHVFHRLNIPTIKHKSNNIPCIIQLKEFEVIGRKLPTEKEKSTPLYKMRIFAPDAIVAKSRFWYFLRQLKKFKKSTGEIVSLKQIPEKSPVKIKNFGIWLRYDSRSGTHNMYREYRDLSVSGAVTQCYRDMGARHRARAHSIQIIKVEVVRAANCRRPQVKQFHDSKIRFPLPKRIHHRNRMPLFSVRKPRTYFL</sequence>
<dbReference type="GO" id="GO:0003735">
    <property type="term" value="F:structural constituent of ribosome"/>
    <property type="evidence" value="ECO:0007669"/>
    <property type="project" value="InterPro"/>
</dbReference>
<dbReference type="InterPro" id="IPR015424">
    <property type="entry name" value="PyrdxlP-dep_Trfase"/>
</dbReference>
<keyword evidence="7" id="KW-0687">Ribonucleoprotein</keyword>
<comment type="similarity">
    <text evidence="2">Belongs to the class-II pyridoxal-phosphate-dependent aminotransferase family.</text>
</comment>
<dbReference type="GO" id="GO:0048821">
    <property type="term" value="P:erythrocyte development"/>
    <property type="evidence" value="ECO:0007669"/>
    <property type="project" value="TreeGrafter"/>
</dbReference>
<evidence type="ECO:0000256" key="2">
    <source>
        <dbReference type="ARBA" id="ARBA00008392"/>
    </source>
</evidence>
<evidence type="ECO:0000256" key="1">
    <source>
        <dbReference type="ARBA" id="ARBA00001933"/>
    </source>
</evidence>
<evidence type="ECO:0000256" key="3">
    <source>
        <dbReference type="ARBA" id="ARBA00009362"/>
    </source>
</evidence>
<dbReference type="STRING" id="94128.A0A2A3EPJ4"/>
<dbReference type="InterPro" id="IPR010961">
    <property type="entry name" value="4pyrrol_synth_NH2levulA_synth"/>
</dbReference>
<evidence type="ECO:0000313" key="13">
    <source>
        <dbReference type="EMBL" id="PBC33424.1"/>
    </source>
</evidence>
<dbReference type="InterPro" id="IPR028877">
    <property type="entry name" value="Ribosomal_eL20"/>
</dbReference>
<comment type="similarity">
    <text evidence="3">Belongs to the eukaryotic ribosomal protein eL20 family.</text>
</comment>
<dbReference type="GO" id="GO:0006412">
    <property type="term" value="P:translation"/>
    <property type="evidence" value="ECO:0007669"/>
    <property type="project" value="InterPro"/>
</dbReference>
<dbReference type="GO" id="GO:0042541">
    <property type="term" value="P:hemoglobin biosynthetic process"/>
    <property type="evidence" value="ECO:0007669"/>
    <property type="project" value="TreeGrafter"/>
</dbReference>
<dbReference type="Gene3D" id="3.10.20.10">
    <property type="match status" value="2"/>
</dbReference>
<dbReference type="GO" id="GO:0003870">
    <property type="term" value="F:5-aminolevulinate synthase activity"/>
    <property type="evidence" value="ECO:0007669"/>
    <property type="project" value="InterPro"/>
</dbReference>
<feature type="domain" description="Large ribosomal subunit protein eL20" evidence="12">
    <location>
        <begin position="506"/>
        <end position="629"/>
    </location>
</feature>
<dbReference type="CDD" id="cd06454">
    <property type="entry name" value="KBL_like"/>
    <property type="match status" value="1"/>
</dbReference>
<comment type="cofactor">
    <cofactor evidence="1">
        <name>pyridoxal 5'-phosphate</name>
        <dbReference type="ChEBI" id="CHEBI:597326"/>
    </cofactor>
</comment>
<proteinExistence type="inferred from homology"/>
<dbReference type="Pfam" id="PF01775">
    <property type="entry name" value="Ribosomal_L18A"/>
    <property type="match status" value="1"/>
</dbReference>
<dbReference type="Gene3D" id="3.90.1150.10">
    <property type="entry name" value="Aspartate Aminotransferase, domain 1"/>
    <property type="match status" value="1"/>
</dbReference>
<dbReference type="SUPFAM" id="SSF160374">
    <property type="entry name" value="RplX-like"/>
    <property type="match status" value="1"/>
</dbReference>
<keyword evidence="4" id="KW-0808">Transferase</keyword>
<evidence type="ECO:0000256" key="5">
    <source>
        <dbReference type="ARBA" id="ARBA00022898"/>
    </source>
</evidence>
<dbReference type="Gene3D" id="3.40.640.10">
    <property type="entry name" value="Type I PLP-dependent aspartate aminotransferase-like (Major domain)"/>
    <property type="match status" value="1"/>
</dbReference>
<evidence type="ECO:0000256" key="10">
    <source>
        <dbReference type="ARBA" id="ARBA00035392"/>
    </source>
</evidence>
<dbReference type="FunFam" id="3.10.20.10:FF:000002">
    <property type="entry name" value="60S ribosomal protein L18a"/>
    <property type="match status" value="1"/>
</dbReference>
<evidence type="ECO:0000256" key="9">
    <source>
        <dbReference type="ARBA" id="ARBA00035220"/>
    </source>
</evidence>
<keyword evidence="14" id="KW-1185">Reference proteome</keyword>
<evidence type="ECO:0000259" key="12">
    <source>
        <dbReference type="Pfam" id="PF01775"/>
    </source>
</evidence>
<dbReference type="GO" id="GO:0005739">
    <property type="term" value="C:mitochondrion"/>
    <property type="evidence" value="ECO:0007669"/>
    <property type="project" value="TreeGrafter"/>
</dbReference>
<dbReference type="PANTHER" id="PTHR13693:SF102">
    <property type="entry name" value="2-AMINO-3-KETOBUTYRATE COENZYME A LIGASE, MITOCHONDRIAL"/>
    <property type="match status" value="1"/>
</dbReference>
<dbReference type="Proteomes" id="UP000242457">
    <property type="component" value="Unassembled WGS sequence"/>
</dbReference>
<dbReference type="PANTHER" id="PTHR13693">
    <property type="entry name" value="CLASS II AMINOTRANSFERASE/8-AMINO-7-OXONONANOATE SYNTHASE"/>
    <property type="match status" value="1"/>
</dbReference>
<dbReference type="SUPFAM" id="SSF53383">
    <property type="entry name" value="PLP-dependent transferases"/>
    <property type="match status" value="1"/>
</dbReference>
<keyword evidence="5" id="KW-0663">Pyridoxal phosphate</keyword>
<accession>A0A2A3EPJ4</accession>
<dbReference type="OrthoDB" id="10263824at2759"/>
<dbReference type="GO" id="GO:0006783">
    <property type="term" value="P:heme biosynthetic process"/>
    <property type="evidence" value="ECO:0007669"/>
    <property type="project" value="TreeGrafter"/>
</dbReference>
<evidence type="ECO:0000256" key="6">
    <source>
        <dbReference type="ARBA" id="ARBA00022980"/>
    </source>
</evidence>
<dbReference type="InterPro" id="IPR015422">
    <property type="entry name" value="PyrdxlP-dep_Trfase_small"/>
</dbReference>
<dbReference type="FunFam" id="3.10.20.10:FF:000001">
    <property type="entry name" value="60S ribosomal protein L18a"/>
    <property type="match status" value="1"/>
</dbReference>
<dbReference type="InterPro" id="IPR050087">
    <property type="entry name" value="AON_synthase_class-II"/>
</dbReference>
<dbReference type="InterPro" id="IPR023573">
    <property type="entry name" value="Ribosomal_eL20_dom"/>
</dbReference>
<dbReference type="GO" id="GO:0030170">
    <property type="term" value="F:pyridoxal phosphate binding"/>
    <property type="evidence" value="ECO:0007669"/>
    <property type="project" value="InterPro"/>
</dbReference>
<dbReference type="FunFam" id="3.40.640.10:FF:000006">
    <property type="entry name" value="5-aminolevulinate synthase, mitochondrial"/>
    <property type="match status" value="1"/>
</dbReference>
<feature type="domain" description="Aminotransferase class I/classII large" evidence="11">
    <location>
        <begin position="136"/>
        <end position="481"/>
    </location>
</feature>
<dbReference type="InterPro" id="IPR004839">
    <property type="entry name" value="Aminotransferase_I/II_large"/>
</dbReference>
<evidence type="ECO:0000256" key="4">
    <source>
        <dbReference type="ARBA" id="ARBA00022679"/>
    </source>
</evidence>
<evidence type="ECO:0000313" key="14">
    <source>
        <dbReference type="Proteomes" id="UP000242457"/>
    </source>
</evidence>
<dbReference type="NCBIfam" id="TIGR01821">
    <property type="entry name" value="5aminolev_synth"/>
    <property type="match status" value="1"/>
</dbReference>
<protein>
    <recommendedName>
        <fullName evidence="9">Large ribosomal subunit protein eL20</fullName>
    </recommendedName>
    <alternativeName>
        <fullName evidence="10">60S ribosomal protein L18a</fullName>
    </alternativeName>
</protein>
<gene>
    <name evidence="13" type="ORF">APICC_03978</name>
</gene>
<organism evidence="13 14">
    <name type="scientific">Apis cerana cerana</name>
    <name type="common">Oriental honeybee</name>
    <dbReference type="NCBI Taxonomy" id="94128"/>
    <lineage>
        <taxon>Eukaryota</taxon>
        <taxon>Metazoa</taxon>
        <taxon>Ecdysozoa</taxon>
        <taxon>Arthropoda</taxon>
        <taxon>Hexapoda</taxon>
        <taxon>Insecta</taxon>
        <taxon>Pterygota</taxon>
        <taxon>Neoptera</taxon>
        <taxon>Endopterygota</taxon>
        <taxon>Hymenoptera</taxon>
        <taxon>Apocrita</taxon>
        <taxon>Aculeata</taxon>
        <taxon>Apoidea</taxon>
        <taxon>Anthophila</taxon>
        <taxon>Apidae</taxon>
        <taxon>Apis</taxon>
    </lineage>
</organism>
<keyword evidence="6" id="KW-0689">Ribosomal protein</keyword>
<keyword evidence="8" id="KW-0012">Acyltransferase</keyword>
<evidence type="ECO:0000256" key="8">
    <source>
        <dbReference type="ARBA" id="ARBA00023315"/>
    </source>
</evidence>
<name>A0A2A3EPJ4_APICC</name>
<dbReference type="EMBL" id="KZ288203">
    <property type="protein sequence ID" value="PBC33424.1"/>
    <property type="molecule type" value="Genomic_DNA"/>
</dbReference>
<reference evidence="13 14" key="1">
    <citation type="submission" date="2014-07" db="EMBL/GenBank/DDBJ databases">
        <title>Genomic and transcriptomic analysis on Apis cerana provide comprehensive insights into honey bee biology.</title>
        <authorList>
            <person name="Diao Q."/>
            <person name="Sun L."/>
            <person name="Zheng H."/>
            <person name="Zheng H."/>
            <person name="Xu S."/>
            <person name="Wang S."/>
            <person name="Zeng Z."/>
            <person name="Hu F."/>
            <person name="Su S."/>
            <person name="Wu J."/>
        </authorList>
    </citation>
    <scope>NUCLEOTIDE SEQUENCE [LARGE SCALE GENOMIC DNA]</scope>
    <source>
        <tissue evidence="13">Pupae without intestine</tissue>
    </source>
</reference>
<evidence type="ECO:0000259" key="11">
    <source>
        <dbReference type="Pfam" id="PF00155"/>
    </source>
</evidence>
<dbReference type="InterPro" id="IPR015421">
    <property type="entry name" value="PyrdxlP-dep_Trfase_major"/>
</dbReference>
<dbReference type="GO" id="GO:0005840">
    <property type="term" value="C:ribosome"/>
    <property type="evidence" value="ECO:0007669"/>
    <property type="project" value="UniProtKB-KW"/>
</dbReference>
<dbReference type="GO" id="GO:1990904">
    <property type="term" value="C:ribonucleoprotein complex"/>
    <property type="evidence" value="ECO:0007669"/>
    <property type="project" value="UniProtKB-KW"/>
</dbReference>
<dbReference type="HAMAP" id="MF_00273">
    <property type="entry name" value="Ribosomal_eL20"/>
    <property type="match status" value="1"/>
</dbReference>
<evidence type="ECO:0000256" key="7">
    <source>
        <dbReference type="ARBA" id="ARBA00023274"/>
    </source>
</evidence>